<evidence type="ECO:0000256" key="6">
    <source>
        <dbReference type="ARBA" id="ARBA00022840"/>
    </source>
</evidence>
<dbReference type="STRING" id="414004.CENSYa_1895"/>
<keyword evidence="2" id="KW-0436">Ligase</keyword>
<dbReference type="KEGG" id="csy:CENSYa_1895"/>
<comment type="catalytic activity">
    <reaction evidence="10">
        <text>7-carboxy-7-carbaguanine + NH4(+) + 2 ATP = 7-cyano-7-carbaguanine + 2 AMP + 2 diphosphate + 2 H(+)</text>
        <dbReference type="Rhea" id="RHEA:27982"/>
        <dbReference type="ChEBI" id="CHEBI:15378"/>
        <dbReference type="ChEBI" id="CHEBI:28938"/>
        <dbReference type="ChEBI" id="CHEBI:30616"/>
        <dbReference type="ChEBI" id="CHEBI:33019"/>
        <dbReference type="ChEBI" id="CHEBI:45075"/>
        <dbReference type="ChEBI" id="CHEBI:61036"/>
        <dbReference type="ChEBI" id="CHEBI:456215"/>
        <dbReference type="EC" id="6.3.4.20"/>
    </reaction>
</comment>
<comment type="pathway">
    <text evidence="1">Purine metabolism; 7-cyano-7-deazaguanine biosynthesis.</text>
</comment>
<dbReference type="GO" id="GO:0016874">
    <property type="term" value="F:ligase activity"/>
    <property type="evidence" value="ECO:0007669"/>
    <property type="project" value="UniProtKB-KW"/>
</dbReference>
<dbReference type="Gene3D" id="3.40.50.620">
    <property type="entry name" value="HUPs"/>
    <property type="match status" value="1"/>
</dbReference>
<dbReference type="HOGENOM" id="CLU_081854_1_0_2"/>
<evidence type="ECO:0000256" key="2">
    <source>
        <dbReference type="ARBA" id="ARBA00022598"/>
    </source>
</evidence>
<gene>
    <name evidence="11" type="ordered locus">CENSYa_1895</name>
</gene>
<evidence type="ECO:0000256" key="7">
    <source>
        <dbReference type="ARBA" id="ARBA00037768"/>
    </source>
</evidence>
<dbReference type="Proteomes" id="UP000000758">
    <property type="component" value="Chromosome"/>
</dbReference>
<evidence type="ECO:0000313" key="12">
    <source>
        <dbReference type="Proteomes" id="UP000000758"/>
    </source>
</evidence>
<dbReference type="EC" id="6.3.4.20" evidence="9"/>
<evidence type="ECO:0000256" key="5">
    <source>
        <dbReference type="ARBA" id="ARBA00022833"/>
    </source>
</evidence>
<keyword evidence="4" id="KW-0547">Nucleotide-binding</keyword>
<dbReference type="GO" id="GO:0046872">
    <property type="term" value="F:metal ion binding"/>
    <property type="evidence" value="ECO:0007669"/>
    <property type="project" value="UniProtKB-KW"/>
</dbReference>
<sequence>MKAVVVFSGGIDSLCMCAHLRKKYRLYGITFLYGQRARRESRAARRCAEIAGLKEHRTAKMEFMGDLYGGSNVLTDSRRRIPASFEGSIVVPVRNAVFLSVAAAWAYSIGAALVAYGAHTGDGNYPDCRPAFAKRMESALNLGEADAINKGTRKALYIWSPYREGLSKADLLKTGHDAFGDEIFQAWSCYADGKKHCGKCESCSNRKAAFAKAGIDDATAYAA</sequence>
<name>A0RYT7_CENSY</name>
<reference evidence="11 12" key="1">
    <citation type="journal article" date="2006" name="Proc. Natl. Acad. Sci. U.S.A.">
        <title>Genomic analysis of the uncultivated marine crenarchaeote Cenarchaeum symbiosum.</title>
        <authorList>
            <person name="Hallam S.J."/>
            <person name="Konstantinidis K.T."/>
            <person name="Putnam N."/>
            <person name="Schleper C."/>
            <person name="Watanabe Y."/>
            <person name="Sugahara J."/>
            <person name="Preston C."/>
            <person name="de la Torre J."/>
            <person name="Richardson P.M."/>
            <person name="DeLong E.F."/>
        </authorList>
    </citation>
    <scope>NUCLEOTIDE SEQUENCE [LARGE SCALE GENOMIC DNA]</scope>
    <source>
        <strain evidence="12">A</strain>
    </source>
</reference>
<accession>A0RYT7</accession>
<dbReference type="InterPro" id="IPR018317">
    <property type="entry name" value="QueC"/>
</dbReference>
<evidence type="ECO:0000256" key="1">
    <source>
        <dbReference type="ARBA" id="ARBA00005061"/>
    </source>
</evidence>
<keyword evidence="6" id="KW-0067">ATP-binding</keyword>
<evidence type="ECO:0000256" key="8">
    <source>
        <dbReference type="ARBA" id="ARBA00037993"/>
    </source>
</evidence>
<proteinExistence type="inferred from homology"/>
<keyword evidence="12" id="KW-1185">Reference proteome</keyword>
<evidence type="ECO:0000256" key="9">
    <source>
        <dbReference type="ARBA" id="ARBA00039149"/>
    </source>
</evidence>
<evidence type="ECO:0000256" key="3">
    <source>
        <dbReference type="ARBA" id="ARBA00022723"/>
    </source>
</evidence>
<evidence type="ECO:0000313" key="11">
    <source>
        <dbReference type="EMBL" id="ABK78504.1"/>
    </source>
</evidence>
<dbReference type="Pfam" id="PF06508">
    <property type="entry name" value="QueC"/>
    <property type="match status" value="1"/>
</dbReference>
<keyword evidence="3" id="KW-0479">Metal-binding</keyword>
<dbReference type="AlphaFoldDB" id="A0RYT7"/>
<dbReference type="PANTHER" id="PTHR42914:SF1">
    <property type="entry name" value="7-CYANO-7-DEAZAGUANINE SYNTHASE"/>
    <property type="match status" value="1"/>
</dbReference>
<evidence type="ECO:0000256" key="4">
    <source>
        <dbReference type="ARBA" id="ARBA00022741"/>
    </source>
</evidence>
<keyword evidence="5" id="KW-0862">Zinc</keyword>
<dbReference type="PATRIC" id="fig|414004.10.peg.1730"/>
<dbReference type="SUPFAM" id="SSF52402">
    <property type="entry name" value="Adenine nucleotide alpha hydrolases-like"/>
    <property type="match status" value="1"/>
</dbReference>
<protein>
    <recommendedName>
        <fullName evidence="9">7-cyano-7-deazaguanine synthase</fullName>
        <ecNumber evidence="9">6.3.4.20</ecNumber>
    </recommendedName>
</protein>
<comment type="function">
    <text evidence="7">Catalyzes the ATP-dependent conversion of 7-carboxy-7-deazaguanine (CDG) to 7-cyano-7-deazaguanine (preQ(0)).</text>
</comment>
<dbReference type="PIRSF" id="PIRSF006293">
    <property type="entry name" value="ExsB"/>
    <property type="match status" value="1"/>
</dbReference>
<dbReference type="EMBL" id="DP000238">
    <property type="protein sequence ID" value="ABK78504.1"/>
    <property type="molecule type" value="Genomic_DNA"/>
</dbReference>
<organism evidence="11 12">
    <name type="scientific">Cenarchaeum symbiosum (strain A)</name>
    <dbReference type="NCBI Taxonomy" id="414004"/>
    <lineage>
        <taxon>Archaea</taxon>
        <taxon>Nitrososphaerota</taxon>
        <taxon>Candidatus Cenarchaeales</taxon>
        <taxon>Candidatus Cenarchaeaceae</taxon>
        <taxon>Candidatus Cenarchaeum</taxon>
    </lineage>
</organism>
<comment type="similarity">
    <text evidence="8">Belongs to the QueC family.</text>
</comment>
<dbReference type="EnsemblBacteria" id="ABK78504">
    <property type="protein sequence ID" value="ABK78504"/>
    <property type="gene ID" value="CENSYa_1895"/>
</dbReference>
<evidence type="ECO:0000256" key="10">
    <source>
        <dbReference type="ARBA" id="ARBA00047890"/>
    </source>
</evidence>
<dbReference type="GO" id="GO:0005524">
    <property type="term" value="F:ATP binding"/>
    <property type="evidence" value="ECO:0007669"/>
    <property type="project" value="UniProtKB-KW"/>
</dbReference>
<dbReference type="CDD" id="cd01995">
    <property type="entry name" value="QueC-like"/>
    <property type="match status" value="1"/>
</dbReference>
<dbReference type="PANTHER" id="PTHR42914">
    <property type="entry name" value="7-CYANO-7-DEAZAGUANINE SYNTHASE"/>
    <property type="match status" value="1"/>
</dbReference>
<dbReference type="InterPro" id="IPR014729">
    <property type="entry name" value="Rossmann-like_a/b/a_fold"/>
</dbReference>